<dbReference type="GO" id="GO:0051131">
    <property type="term" value="P:chaperone-mediated protein complex assembly"/>
    <property type="evidence" value="ECO:0007669"/>
    <property type="project" value="InterPro"/>
</dbReference>
<dbReference type="InterPro" id="IPR003765">
    <property type="entry name" value="NO3_reductase_chaperone_NarJ"/>
</dbReference>
<sequence length="155" mass="17715">MQETVAAFQGLPEAASVLAALTQLQQQSLPELEEEYTRLFELNKKLTLYCTYYKLEDSRKRGDTLAKLKVLYESFGSALAQPELADYLPAMLEFLAYGDFLEAPHQRELLFMLAVIEDGTYHMLKEAEESPYVELLRSTRQLVRACIDLQEVAVQ</sequence>
<protein>
    <submittedName>
        <fullName evidence="2">Nitrate reductase molybdenum cofactor assembly chaperone</fullName>
    </submittedName>
</protein>
<keyword evidence="3" id="KW-1185">Reference proteome</keyword>
<keyword evidence="1" id="KW-0534">Nitrate assimilation</keyword>
<name>A0A1L8RF75_9ENTE</name>
<dbReference type="InterPro" id="IPR036411">
    <property type="entry name" value="TorD-like_sf"/>
</dbReference>
<comment type="caution">
    <text evidence="2">The sequence shown here is derived from an EMBL/GenBank/DDBJ whole genome shotgun (WGS) entry which is preliminary data.</text>
</comment>
<dbReference type="AlphaFoldDB" id="A0A1L8RF75"/>
<dbReference type="NCBIfam" id="TIGR00684">
    <property type="entry name" value="narJ"/>
    <property type="match status" value="1"/>
</dbReference>
<gene>
    <name evidence="2" type="ORF">RU97_GL001784</name>
</gene>
<dbReference type="EMBL" id="JXKH01000004">
    <property type="protein sequence ID" value="OJG18387.1"/>
    <property type="molecule type" value="Genomic_DNA"/>
</dbReference>
<dbReference type="Proteomes" id="UP000181884">
    <property type="component" value="Unassembled WGS sequence"/>
</dbReference>
<reference evidence="2 3" key="1">
    <citation type="submission" date="2014-12" db="EMBL/GenBank/DDBJ databases">
        <title>Draft genome sequences of 29 type strains of Enterococci.</title>
        <authorList>
            <person name="Zhong Z."/>
            <person name="Sun Z."/>
            <person name="Liu W."/>
            <person name="Zhang W."/>
            <person name="Zhang H."/>
        </authorList>
    </citation>
    <scope>NUCLEOTIDE SEQUENCE [LARGE SCALE GENOMIC DNA]</scope>
    <source>
        <strain evidence="2 3">DSM 17029</strain>
    </source>
</reference>
<organism evidence="2 3">
    <name type="scientific">Enterococcus canis</name>
    <dbReference type="NCBI Taxonomy" id="214095"/>
    <lineage>
        <taxon>Bacteria</taxon>
        <taxon>Bacillati</taxon>
        <taxon>Bacillota</taxon>
        <taxon>Bacilli</taxon>
        <taxon>Lactobacillales</taxon>
        <taxon>Enterococcaceae</taxon>
        <taxon>Enterococcus</taxon>
    </lineage>
</organism>
<dbReference type="SUPFAM" id="SSF89155">
    <property type="entry name" value="TorD-like"/>
    <property type="match status" value="1"/>
</dbReference>
<proteinExistence type="predicted"/>
<dbReference type="GO" id="GO:0016530">
    <property type="term" value="F:metallochaperone activity"/>
    <property type="evidence" value="ECO:0007669"/>
    <property type="project" value="TreeGrafter"/>
</dbReference>
<accession>A0A1L8RF75</accession>
<dbReference type="STRING" id="214095.RU97_GL001784"/>
<evidence type="ECO:0000256" key="1">
    <source>
        <dbReference type="ARBA" id="ARBA00023063"/>
    </source>
</evidence>
<dbReference type="PANTHER" id="PTHR43680:SF2">
    <property type="entry name" value="NITRATE REDUCTASE MOLYBDENUM COFACTOR ASSEMBLY CHAPERONE NARJ"/>
    <property type="match status" value="1"/>
</dbReference>
<dbReference type="Pfam" id="PF02613">
    <property type="entry name" value="Nitrate_red_del"/>
    <property type="match status" value="1"/>
</dbReference>
<dbReference type="GO" id="GO:0051082">
    <property type="term" value="F:unfolded protein binding"/>
    <property type="evidence" value="ECO:0007669"/>
    <property type="project" value="InterPro"/>
</dbReference>
<dbReference type="InterPro" id="IPR020945">
    <property type="entry name" value="DMSO/NO3_reduct_chaperone"/>
</dbReference>
<evidence type="ECO:0000313" key="3">
    <source>
        <dbReference type="Proteomes" id="UP000181884"/>
    </source>
</evidence>
<evidence type="ECO:0000313" key="2">
    <source>
        <dbReference type="EMBL" id="OJG18387.1"/>
    </source>
</evidence>
<dbReference type="GO" id="GO:0042128">
    <property type="term" value="P:nitrate assimilation"/>
    <property type="evidence" value="ECO:0007669"/>
    <property type="project" value="UniProtKB-KW"/>
</dbReference>
<dbReference type="Gene3D" id="1.10.3480.10">
    <property type="entry name" value="TorD-like"/>
    <property type="match status" value="1"/>
</dbReference>
<dbReference type="PANTHER" id="PTHR43680">
    <property type="entry name" value="NITRATE REDUCTASE MOLYBDENUM COFACTOR ASSEMBLY CHAPERONE"/>
    <property type="match status" value="1"/>
</dbReference>